<accession>A0ABQ5D740</accession>
<dbReference type="EMBL" id="BQNB010015020">
    <property type="protein sequence ID" value="GJT35100.1"/>
    <property type="molecule type" value="Genomic_DNA"/>
</dbReference>
<gene>
    <name evidence="1" type="ORF">Tco_0925519</name>
</gene>
<keyword evidence="2" id="KW-1185">Reference proteome</keyword>
<comment type="caution">
    <text evidence="1">The sequence shown here is derived from an EMBL/GenBank/DDBJ whole genome shotgun (WGS) entry which is preliminary data.</text>
</comment>
<reference evidence="1" key="2">
    <citation type="submission" date="2022-01" db="EMBL/GenBank/DDBJ databases">
        <authorList>
            <person name="Yamashiro T."/>
            <person name="Shiraishi A."/>
            <person name="Satake H."/>
            <person name="Nakayama K."/>
        </authorList>
    </citation>
    <scope>NUCLEOTIDE SEQUENCE</scope>
</reference>
<proteinExistence type="predicted"/>
<reference evidence="1" key="1">
    <citation type="journal article" date="2022" name="Int. J. Mol. Sci.">
        <title>Draft Genome of Tanacetum Coccineum: Genomic Comparison of Closely Related Tanacetum-Family Plants.</title>
        <authorList>
            <person name="Yamashiro T."/>
            <person name="Shiraishi A."/>
            <person name="Nakayama K."/>
            <person name="Satake H."/>
        </authorList>
    </citation>
    <scope>NUCLEOTIDE SEQUENCE</scope>
</reference>
<evidence type="ECO:0000313" key="1">
    <source>
        <dbReference type="EMBL" id="GJT35100.1"/>
    </source>
</evidence>
<protein>
    <submittedName>
        <fullName evidence="1">Uncharacterized protein</fullName>
    </submittedName>
</protein>
<dbReference type="Proteomes" id="UP001151760">
    <property type="component" value="Unassembled WGS sequence"/>
</dbReference>
<evidence type="ECO:0000313" key="2">
    <source>
        <dbReference type="Proteomes" id="UP001151760"/>
    </source>
</evidence>
<name>A0ABQ5D740_9ASTR</name>
<organism evidence="1 2">
    <name type="scientific">Tanacetum coccineum</name>
    <dbReference type="NCBI Taxonomy" id="301880"/>
    <lineage>
        <taxon>Eukaryota</taxon>
        <taxon>Viridiplantae</taxon>
        <taxon>Streptophyta</taxon>
        <taxon>Embryophyta</taxon>
        <taxon>Tracheophyta</taxon>
        <taxon>Spermatophyta</taxon>
        <taxon>Magnoliopsida</taxon>
        <taxon>eudicotyledons</taxon>
        <taxon>Gunneridae</taxon>
        <taxon>Pentapetalae</taxon>
        <taxon>asterids</taxon>
        <taxon>campanulids</taxon>
        <taxon>Asterales</taxon>
        <taxon>Asteraceae</taxon>
        <taxon>Asteroideae</taxon>
        <taxon>Anthemideae</taxon>
        <taxon>Anthemidinae</taxon>
        <taxon>Tanacetum</taxon>
    </lineage>
</organism>
<sequence length="350" mass="40175">MLFRIQEQVVKEYVIEFLSSFTFRDNIMDLDNVDTMVFQLGGEKRSMTMRQFIIALGLYTDEEMGNNLFEPFYESCFRNRPHNYDPTEYVVNITTRGHYDTRHPPSYTSIRNPIHHLAHRLLALSVAGRHSGKEKVTLDDLFLLHSMNGWVSVDVPWHVAKFFADKAKGYKKKIQIVRAHLIGRIARLFGLMTPGALRGVTLGPETSLLSVAKLVELGICKYNALGYGEIVDDVLEVAGDEGARAGMGQANVGGVRCHPNMTTTNRLRAMDERLGDIETDISRLVGEVDELTYVVSRMSEQYDQFYEEFGQWRTEQERFQTWNTNHLSQLLAHHHIDHTRYNETPPTPMF</sequence>